<dbReference type="AlphaFoldDB" id="A0A8J8P3Y6"/>
<reference evidence="6" key="1">
    <citation type="submission" date="2019-06" db="EMBL/GenBank/DDBJ databases">
        <authorList>
            <person name="Zheng W."/>
        </authorList>
    </citation>
    <scope>NUCLEOTIDE SEQUENCE</scope>
    <source>
        <strain evidence="6">QDHG01</strain>
    </source>
</reference>
<dbReference type="EMBL" id="RRYP01001886">
    <property type="protein sequence ID" value="TNV85374.1"/>
    <property type="molecule type" value="Genomic_DNA"/>
</dbReference>
<protein>
    <recommendedName>
        <fullName evidence="8">MAPEG family protein</fullName>
    </recommendedName>
</protein>
<dbReference type="GO" id="GO:0005635">
    <property type="term" value="C:nuclear envelope"/>
    <property type="evidence" value="ECO:0007669"/>
    <property type="project" value="TreeGrafter"/>
</dbReference>
<dbReference type="PANTHER" id="PTHR10250">
    <property type="entry name" value="MICROSOMAL GLUTATHIONE S-TRANSFERASE"/>
    <property type="match status" value="1"/>
</dbReference>
<dbReference type="GO" id="GO:0004602">
    <property type="term" value="F:glutathione peroxidase activity"/>
    <property type="evidence" value="ECO:0007669"/>
    <property type="project" value="TreeGrafter"/>
</dbReference>
<dbReference type="Pfam" id="PF01124">
    <property type="entry name" value="MAPEG"/>
    <property type="match status" value="1"/>
</dbReference>
<keyword evidence="2 5" id="KW-0812">Transmembrane</keyword>
<feature type="transmembrane region" description="Helical" evidence="5">
    <location>
        <begin position="174"/>
        <end position="193"/>
    </location>
</feature>
<evidence type="ECO:0000256" key="1">
    <source>
        <dbReference type="ARBA" id="ARBA00004141"/>
    </source>
</evidence>
<gene>
    <name evidence="6" type="ORF">FGO68_gene4643</name>
</gene>
<name>A0A8J8P3Y6_HALGN</name>
<sequence length="208" mass="24155">MIQISCVQLEIQQLLIYRDKENSMEHLQADNHPELFPWVLLVMSAISLQCFLVPFVFTVRVRSQVFNKEFMLQFEKEHKQAFPEFPEDDITKSIGFPDMGSGYYSKKLAYKDWFRFNNAQRVHYNFLEALPMILILLFIAGLKQPLAALIIGCVYFVARLLYLVSYVKSPNLRVIGVIPMSLSLLALFGLSLYTASQYMKLYKIDLGF</sequence>
<organism evidence="6 7">
    <name type="scientific">Halteria grandinella</name>
    <dbReference type="NCBI Taxonomy" id="5974"/>
    <lineage>
        <taxon>Eukaryota</taxon>
        <taxon>Sar</taxon>
        <taxon>Alveolata</taxon>
        <taxon>Ciliophora</taxon>
        <taxon>Intramacronucleata</taxon>
        <taxon>Spirotrichea</taxon>
        <taxon>Stichotrichia</taxon>
        <taxon>Sporadotrichida</taxon>
        <taxon>Halteriidae</taxon>
        <taxon>Halteria</taxon>
    </lineage>
</organism>
<keyword evidence="3 5" id="KW-1133">Transmembrane helix</keyword>
<evidence type="ECO:0008006" key="8">
    <source>
        <dbReference type="Google" id="ProtNLM"/>
    </source>
</evidence>
<evidence type="ECO:0000313" key="7">
    <source>
        <dbReference type="Proteomes" id="UP000785679"/>
    </source>
</evidence>
<comment type="caution">
    <text evidence="6">The sequence shown here is derived from an EMBL/GenBank/DDBJ whole genome shotgun (WGS) entry which is preliminary data.</text>
</comment>
<dbReference type="GO" id="GO:0004364">
    <property type="term" value="F:glutathione transferase activity"/>
    <property type="evidence" value="ECO:0007669"/>
    <property type="project" value="TreeGrafter"/>
</dbReference>
<dbReference type="InterPro" id="IPR050997">
    <property type="entry name" value="MAPEG"/>
</dbReference>
<dbReference type="GO" id="GO:0006691">
    <property type="term" value="P:leukotriene metabolic process"/>
    <property type="evidence" value="ECO:0007669"/>
    <property type="project" value="UniProtKB-ARBA"/>
</dbReference>
<keyword evidence="4 5" id="KW-0472">Membrane</keyword>
<feature type="transmembrane region" description="Helical" evidence="5">
    <location>
        <begin position="35"/>
        <end position="59"/>
    </location>
</feature>
<dbReference type="InterPro" id="IPR023352">
    <property type="entry name" value="MAPEG-like_dom_sf"/>
</dbReference>
<keyword evidence="7" id="KW-1185">Reference proteome</keyword>
<dbReference type="GO" id="GO:0016020">
    <property type="term" value="C:membrane"/>
    <property type="evidence" value="ECO:0007669"/>
    <property type="project" value="UniProtKB-SubCell"/>
</dbReference>
<comment type="subcellular location">
    <subcellularLocation>
        <location evidence="1">Membrane</location>
        <topology evidence="1">Multi-pass membrane protein</topology>
    </subcellularLocation>
</comment>
<evidence type="ECO:0000256" key="2">
    <source>
        <dbReference type="ARBA" id="ARBA00022692"/>
    </source>
</evidence>
<dbReference type="InterPro" id="IPR001129">
    <property type="entry name" value="Membr-assoc_MAPEG"/>
</dbReference>
<dbReference type="SUPFAM" id="SSF161084">
    <property type="entry name" value="MAPEG domain-like"/>
    <property type="match status" value="1"/>
</dbReference>
<feature type="transmembrane region" description="Helical" evidence="5">
    <location>
        <begin position="122"/>
        <end position="140"/>
    </location>
</feature>
<feature type="transmembrane region" description="Helical" evidence="5">
    <location>
        <begin position="146"/>
        <end position="167"/>
    </location>
</feature>
<dbReference type="PANTHER" id="PTHR10250:SF26">
    <property type="entry name" value="GLUTATHIONE S-TRANSFERASE 3, MITOCHONDRIAL"/>
    <property type="match status" value="1"/>
</dbReference>
<dbReference type="Gene3D" id="1.20.120.550">
    <property type="entry name" value="Membrane associated eicosanoid/glutathione metabolism-like domain"/>
    <property type="match status" value="1"/>
</dbReference>
<proteinExistence type="predicted"/>
<evidence type="ECO:0000256" key="4">
    <source>
        <dbReference type="ARBA" id="ARBA00023136"/>
    </source>
</evidence>
<dbReference type="GO" id="GO:0005783">
    <property type="term" value="C:endoplasmic reticulum"/>
    <property type="evidence" value="ECO:0007669"/>
    <property type="project" value="TreeGrafter"/>
</dbReference>
<evidence type="ECO:0000313" key="6">
    <source>
        <dbReference type="EMBL" id="TNV85374.1"/>
    </source>
</evidence>
<evidence type="ECO:0000256" key="3">
    <source>
        <dbReference type="ARBA" id="ARBA00022989"/>
    </source>
</evidence>
<accession>A0A8J8P3Y6</accession>
<evidence type="ECO:0000256" key="5">
    <source>
        <dbReference type="SAM" id="Phobius"/>
    </source>
</evidence>
<dbReference type="OrthoDB" id="312603at2759"/>
<dbReference type="Proteomes" id="UP000785679">
    <property type="component" value="Unassembled WGS sequence"/>
</dbReference>